<keyword evidence="3" id="KW-1185">Reference proteome</keyword>
<keyword evidence="1" id="KW-0732">Signal</keyword>
<organism evidence="2 3">
    <name type="scientific">Caenorhabditis auriculariae</name>
    <dbReference type="NCBI Taxonomy" id="2777116"/>
    <lineage>
        <taxon>Eukaryota</taxon>
        <taxon>Metazoa</taxon>
        <taxon>Ecdysozoa</taxon>
        <taxon>Nematoda</taxon>
        <taxon>Chromadorea</taxon>
        <taxon>Rhabditida</taxon>
        <taxon>Rhabditina</taxon>
        <taxon>Rhabditomorpha</taxon>
        <taxon>Rhabditoidea</taxon>
        <taxon>Rhabditidae</taxon>
        <taxon>Peloderinae</taxon>
        <taxon>Caenorhabditis</taxon>
    </lineage>
</organism>
<accession>A0A8S1HEH0</accession>
<evidence type="ECO:0000313" key="2">
    <source>
        <dbReference type="EMBL" id="CAD6192648.1"/>
    </source>
</evidence>
<sequence length="640" mass="70991">MAPQVFLLFICLLPRALQAETCTGCQILMESSPTAFGDQYQPTVSSSNGCKTKLFTCEKLDSNIYTNKPAIYATATDGYQFVFDKGNVTLTCDEGQTLYTYGTSQITNLICSELKKGCTNCVLPPVNAQPPSSTYYDYAPSVRSTTVGEDGCETSEFYCEELDPSKYKSKDAILYIKTRGSEGLSTARSVPCRNGYYGFDNAYYPDFVEILRCSVPKLKCTDCKLPPFVFESETISSAMKQYAPKITTSKGTDDCDTYTISCELLDPAKYLQMPLLSVRMGEILSSFETPSIDMTCRGDNAIYLHEGTPYTFDSALCADTEICATCTFPSFVPQEGLPEWHQYGPILRITTSLVGCDVGLFECQKLDPAKYGQEPELIMKFAGQGSFMFAGEAQVTCHDGKPSFVGEAGQKYEVESVSCRTRTLCSSCTLPRWGPDDYHFDNSYLDFFPATVRTISENGEMRVAFSCFPFWLDPNIIKGIYTFTKFVGFDGFHQIPGRDANNFTLPCVDGYVRMHHEDIDKAMETFSCVAEVPGCETCADLQFVQPPDEGFFYYAPTVTETEHCKKLLTCDVSHTPHNTSSTLLILTDGQFIPIPENSHMLCRHGIMSVYANLALNPTEGMACRTFKSQAPPPSVPGRKK</sequence>
<feature type="signal peptide" evidence="1">
    <location>
        <begin position="1"/>
        <end position="19"/>
    </location>
</feature>
<dbReference type="EMBL" id="CAJGYM010000029">
    <property type="protein sequence ID" value="CAD6192648.1"/>
    <property type="molecule type" value="Genomic_DNA"/>
</dbReference>
<dbReference type="Proteomes" id="UP000835052">
    <property type="component" value="Unassembled WGS sequence"/>
</dbReference>
<reference evidence="2" key="1">
    <citation type="submission" date="2020-10" db="EMBL/GenBank/DDBJ databases">
        <authorList>
            <person name="Kikuchi T."/>
        </authorList>
    </citation>
    <scope>NUCLEOTIDE SEQUENCE</scope>
    <source>
        <strain evidence="2">NKZ352</strain>
    </source>
</reference>
<evidence type="ECO:0000313" key="3">
    <source>
        <dbReference type="Proteomes" id="UP000835052"/>
    </source>
</evidence>
<feature type="chain" id="PRO_5035777720" evidence="1">
    <location>
        <begin position="20"/>
        <end position="640"/>
    </location>
</feature>
<dbReference type="AlphaFoldDB" id="A0A8S1HEH0"/>
<proteinExistence type="predicted"/>
<gene>
    <name evidence="2" type="ORF">CAUJ_LOCUS8567</name>
</gene>
<comment type="caution">
    <text evidence="2">The sequence shown here is derived from an EMBL/GenBank/DDBJ whole genome shotgun (WGS) entry which is preliminary data.</text>
</comment>
<name>A0A8S1HEH0_9PELO</name>
<evidence type="ECO:0000256" key="1">
    <source>
        <dbReference type="SAM" id="SignalP"/>
    </source>
</evidence>
<protein>
    <submittedName>
        <fullName evidence="2">Uncharacterized protein</fullName>
    </submittedName>
</protein>